<dbReference type="EMBL" id="CDMZ01005719">
    <property type="protein sequence ID" value="CEM53710.1"/>
    <property type="molecule type" value="Genomic_DNA"/>
</dbReference>
<evidence type="ECO:0000313" key="1">
    <source>
        <dbReference type="EMBL" id="CEM53710.1"/>
    </source>
</evidence>
<dbReference type="InterPro" id="IPR032675">
    <property type="entry name" value="LRR_dom_sf"/>
</dbReference>
<dbReference type="PANTHER" id="PTHR24109">
    <property type="entry name" value="LEUCINE-RICH REPEAT-CONTAINING PROTEIN 31"/>
    <property type="match status" value="1"/>
</dbReference>
<organism evidence="1">
    <name type="scientific">Chromera velia CCMP2878</name>
    <dbReference type="NCBI Taxonomy" id="1169474"/>
    <lineage>
        <taxon>Eukaryota</taxon>
        <taxon>Sar</taxon>
        <taxon>Alveolata</taxon>
        <taxon>Colpodellida</taxon>
        <taxon>Chromeraceae</taxon>
        <taxon>Chromera</taxon>
    </lineage>
</organism>
<gene>
    <name evidence="1" type="ORF">Cvel_12196</name>
</gene>
<reference evidence="1" key="1">
    <citation type="submission" date="2014-11" db="EMBL/GenBank/DDBJ databases">
        <authorList>
            <person name="Otto D Thomas"/>
            <person name="Naeem Raeece"/>
        </authorList>
    </citation>
    <scope>NUCLEOTIDE SEQUENCE</scope>
</reference>
<accession>A0A0G4I974</accession>
<sequence length="271" mass="30186">MLHYMQKKKIRAPFKSLDLTNAHLSPGKLRLLLATLPKSTEELKLGRRSFIRDVVSQFLGSLGDSGQNGTESYVASLRSLWLQECLDDEKVLQLFPLLPLGLEELNLGWNYRMGRAGWEALGERLKSLEGLKRLDLSGCMLNDGKVLQLFPSLPRGLEELNLRDNEAISLAGWEALGARVKSLEKLKKLVLTHGGLDEEKALQLFPSLPLGLEQLNLQCNGAISLAGWEALGTRLKSLEKLKRLVVTHCGLGNQEVTPFFSSLPIGLIRFY</sequence>
<name>A0A0G4I974_9ALVE</name>
<dbReference type="InterPro" id="IPR042419">
    <property type="entry name" value="LRC31"/>
</dbReference>
<dbReference type="PANTHER" id="PTHR24109:SF3">
    <property type="entry name" value="LEUCINE-RICH REPEAT-CONTAINING PROTEIN 31"/>
    <property type="match status" value="1"/>
</dbReference>
<protein>
    <submittedName>
        <fullName evidence="1">Uncharacterized protein</fullName>
    </submittedName>
</protein>
<dbReference type="VEuPathDB" id="CryptoDB:Cvel_12196"/>
<dbReference type="PhylomeDB" id="A0A0G4I974"/>
<dbReference type="AlphaFoldDB" id="A0A0G4I974"/>
<proteinExistence type="predicted"/>
<dbReference type="SUPFAM" id="SSF52047">
    <property type="entry name" value="RNI-like"/>
    <property type="match status" value="1"/>
</dbReference>
<dbReference type="Gene3D" id="3.80.10.10">
    <property type="entry name" value="Ribonuclease Inhibitor"/>
    <property type="match status" value="2"/>
</dbReference>